<dbReference type="Proteomes" id="UP000510647">
    <property type="component" value="Chromosome 4"/>
</dbReference>
<reference evidence="2 3" key="1">
    <citation type="submission" date="2020-06" db="EMBL/GenBank/DDBJ databases">
        <title>The yeast mating-type switching endonuclease HO is a domesticated member of an unorthodox homing genetic element family.</title>
        <authorList>
            <person name="Coughlan A.Y."/>
            <person name="Lombardi L."/>
            <person name="Braun-Galleani S."/>
            <person name="Martos A.R."/>
            <person name="Galeote V."/>
            <person name="Bigey F."/>
            <person name="Dequin S."/>
            <person name="Byrne K.P."/>
            <person name="Wolfe K.H."/>
        </authorList>
    </citation>
    <scope>NUCLEOTIDE SEQUENCE [LARGE SCALE GENOMIC DNA]</scope>
    <source>
        <strain evidence="2 3">CBS2947</strain>
    </source>
</reference>
<evidence type="ECO:0008006" key="4">
    <source>
        <dbReference type="Google" id="ProtNLM"/>
    </source>
</evidence>
<gene>
    <name evidence="2" type="ORF">HG537_0D03470</name>
</gene>
<proteinExistence type="predicted"/>
<organism evidence="2 3">
    <name type="scientific">Torulaspora globosa</name>
    <dbReference type="NCBI Taxonomy" id="48254"/>
    <lineage>
        <taxon>Eukaryota</taxon>
        <taxon>Fungi</taxon>
        <taxon>Dikarya</taxon>
        <taxon>Ascomycota</taxon>
        <taxon>Saccharomycotina</taxon>
        <taxon>Saccharomycetes</taxon>
        <taxon>Saccharomycetales</taxon>
        <taxon>Saccharomycetaceae</taxon>
        <taxon>Torulaspora</taxon>
    </lineage>
</organism>
<evidence type="ECO:0000256" key="1">
    <source>
        <dbReference type="SAM" id="MobiDB-lite"/>
    </source>
</evidence>
<sequence>MGERGDFTPDETVIGNRNANESVILIESDSDDDGITSNERRSRTLAVNGLDDVGAMRNEEDGDDDLSIFRETSRPVESDVNAGAEYIDLEREPVSGENERNSQVSRDDGLMIVQERRAAPAIRLNVPGRGYVEISASPYDRPVRRSFERQEHSRQLRQPGRRRLRRAAERTSQSRRQIPEDDADDDDDYRPAPIGRIPARLVRRRRQEFSVPQLDPVLTELRNRIDNFSPDIRSAFIHAQTVSEFRSILQNVDPLMWQECNGELEQLYNAYRARMSIVAADQTRRVLRNSSQSENRPYVRRTGPLGLHVDIGGRMDESLTNYLLEHETDPNGRYAMMAMAVFDEMDEEARTQSIVNAIQEREERERDIRVKNFSEKSRPQEEKFLQKCNGLPQGYSSSFDTKIPPTMEVTEDGKKRTIMIDDKIRDEWEEVAVCCLCGVELGVGIPDDFEGITKEDRHATFESLTARYEFHCPYQSLTRPTKLDRDLSRKTFVAPCGHTYCGRCVVRIRNAGSRCSNKDSKKKLANLKGSSHPDNYGPRTCPATNCRQPIRSTKAKMREAFL</sequence>
<name>A0A7H9HTC1_9SACH</name>
<dbReference type="InterPro" id="IPR038886">
    <property type="entry name" value="E3_SLX5/Rfp1"/>
</dbReference>
<dbReference type="GO" id="GO:0004842">
    <property type="term" value="F:ubiquitin-protein transferase activity"/>
    <property type="evidence" value="ECO:0007669"/>
    <property type="project" value="TreeGrafter"/>
</dbReference>
<evidence type="ECO:0000313" key="2">
    <source>
        <dbReference type="EMBL" id="QLQ80346.1"/>
    </source>
</evidence>
<dbReference type="GO" id="GO:0033768">
    <property type="term" value="C:SUMO-targeted ubiquitin ligase complex"/>
    <property type="evidence" value="ECO:0007669"/>
    <property type="project" value="TreeGrafter"/>
</dbReference>
<dbReference type="AlphaFoldDB" id="A0A7H9HTC1"/>
<protein>
    <recommendedName>
        <fullName evidence="4">RING-type domain-containing protein</fullName>
    </recommendedName>
</protein>
<accession>A0A7H9HTC1</accession>
<dbReference type="EMBL" id="CP059270">
    <property type="protein sequence ID" value="QLQ80346.1"/>
    <property type="molecule type" value="Genomic_DNA"/>
</dbReference>
<feature type="compositionally biased region" description="Basic and acidic residues" evidence="1">
    <location>
        <begin position="143"/>
        <end position="154"/>
    </location>
</feature>
<dbReference type="PANTHER" id="PTHR28042:SF1">
    <property type="entry name" value="E3 UBIQUITIN-PROTEIN LIGASE COMPLEX SLX5-SLX8 SUBUNIT SLX5"/>
    <property type="match status" value="1"/>
</dbReference>
<dbReference type="OrthoDB" id="4090114at2759"/>
<evidence type="ECO:0000313" key="3">
    <source>
        <dbReference type="Proteomes" id="UP000510647"/>
    </source>
</evidence>
<keyword evidence="3" id="KW-1185">Reference proteome</keyword>
<dbReference type="PANTHER" id="PTHR28042">
    <property type="entry name" value="E3 UBIQUITIN-PROTEIN LIGASE COMPLEX SLX5-SLX8 SUBUNIT SLX5"/>
    <property type="match status" value="1"/>
</dbReference>
<feature type="region of interest" description="Disordered" evidence="1">
    <location>
        <begin position="143"/>
        <end position="193"/>
    </location>
</feature>